<comment type="caution">
    <text evidence="5">The sequence shown here is derived from an EMBL/GenBank/DDBJ whole genome shotgun (WGS) entry which is preliminary data.</text>
</comment>
<feature type="compositionally biased region" description="Polar residues" evidence="4">
    <location>
        <begin position="46"/>
        <end position="55"/>
    </location>
</feature>
<keyword evidence="2 3" id="KW-0862">Zinc</keyword>
<accession>A0ABP2U174</accession>
<dbReference type="GeneID" id="92833814"/>
<evidence type="ECO:0000256" key="1">
    <source>
        <dbReference type="ARBA" id="ARBA00022723"/>
    </source>
</evidence>
<feature type="binding site" evidence="3">
    <location>
        <position position="25"/>
    </location>
    <ligand>
        <name>Zn(2+)</name>
        <dbReference type="ChEBI" id="CHEBI:29105"/>
    </ligand>
</feature>
<sequence>MPRTFPCPRCGEASTWEGNEFRPFCSERCKLIDLGAWASDEYKLPTQDTPQSGLQRQEDDYED</sequence>
<reference evidence="5 6" key="2">
    <citation type="journal article" date="2016" name="Int. J. Syst. Evol. Microbiol.">
        <title>Taxonomy of haemolytic and/or proteolytic strains of the genus Acinetobacter with the proposal of Acinetobacter courvalinii sp. nov. (genomic species 14 sensu Bouvet &amp; Jeanjean), Acinetobacter dispersus sp. nov. (genomic species 17), Acinetobacter modestus sp. nov., Acinetobacter proteolyticus sp. nov. and Acinetobacter vivianii sp. nov.</title>
        <authorList>
            <person name="Nemec A."/>
            <person name="Radolfova-Krizova L."/>
            <person name="Maixnerova M."/>
            <person name="Vrestiakova E."/>
            <person name="Jezek P."/>
            <person name="Sedo O."/>
        </authorList>
    </citation>
    <scope>NUCLEOTIDE SEQUENCE [LARGE SCALE GENOMIC DNA]</scope>
    <source>
        <strain evidence="5 6">NIPH 236</strain>
    </source>
</reference>
<dbReference type="Pfam" id="PF03884">
    <property type="entry name" value="YacG"/>
    <property type="match status" value="1"/>
</dbReference>
<dbReference type="Proteomes" id="UP000013190">
    <property type="component" value="Unassembled WGS sequence"/>
</dbReference>
<protein>
    <recommendedName>
        <fullName evidence="3">DNA gyrase inhibitor YacG</fullName>
    </recommendedName>
</protein>
<comment type="subunit">
    <text evidence="3">Interacts with GyrB.</text>
</comment>
<evidence type="ECO:0000256" key="3">
    <source>
        <dbReference type="HAMAP-Rule" id="MF_00649"/>
    </source>
</evidence>
<evidence type="ECO:0000313" key="5">
    <source>
        <dbReference type="EMBL" id="ENU28269.1"/>
    </source>
</evidence>
<dbReference type="Gene3D" id="3.30.50.10">
    <property type="entry name" value="Erythroid Transcription Factor GATA-1, subunit A"/>
    <property type="match status" value="1"/>
</dbReference>
<dbReference type="SUPFAM" id="SSF57716">
    <property type="entry name" value="Glucocorticoid receptor-like (DNA-binding domain)"/>
    <property type="match status" value="1"/>
</dbReference>
<dbReference type="InterPro" id="IPR013088">
    <property type="entry name" value="Znf_NHR/GATA"/>
</dbReference>
<reference evidence="6" key="1">
    <citation type="submission" date="2013-02" db="EMBL/GenBank/DDBJ databases">
        <title>The Genome Sequence of Acinetobacter sp. NIPH 236.</title>
        <authorList>
            <consortium name="The Broad Institute Genome Sequencing Platform"/>
            <consortium name="The Broad Institute Genome Sequencing Center for Infectious Disease"/>
            <person name="Cerqueira G."/>
            <person name="Feldgarden M."/>
            <person name="Courvalin P."/>
            <person name="Perichon B."/>
            <person name="Grillot-Courvalin C."/>
            <person name="Clermont D."/>
            <person name="Rocha E."/>
            <person name="Yoon E.-J."/>
            <person name="Nemec A."/>
            <person name="Walker B."/>
            <person name="Young S.K."/>
            <person name="Zeng Q."/>
            <person name="Gargeya S."/>
            <person name="Fitzgerald M."/>
            <person name="Haas B."/>
            <person name="Abouelleil A."/>
            <person name="Alvarado L."/>
            <person name="Arachchi H.M."/>
            <person name="Berlin A.M."/>
            <person name="Chapman S.B."/>
            <person name="Dewar J."/>
            <person name="Goldberg J."/>
            <person name="Griggs A."/>
            <person name="Gujja S."/>
            <person name="Hansen M."/>
            <person name="Howarth C."/>
            <person name="Imamovic A."/>
            <person name="Larimer J."/>
            <person name="McCowan C."/>
            <person name="Murphy C."/>
            <person name="Neiman D."/>
            <person name="Pearson M."/>
            <person name="Priest M."/>
            <person name="Roberts A."/>
            <person name="Saif S."/>
            <person name="Shea T."/>
            <person name="Sisk P."/>
            <person name="Sykes S."/>
            <person name="Wortman J."/>
            <person name="Nusbaum C."/>
            <person name="Birren B."/>
        </authorList>
    </citation>
    <scope>NUCLEOTIDE SEQUENCE [LARGE SCALE GENOMIC DNA]</scope>
    <source>
        <strain evidence="6">NIPH 236</strain>
    </source>
</reference>
<dbReference type="PANTHER" id="PTHR36150:SF1">
    <property type="entry name" value="DNA GYRASE INHIBITOR YACG"/>
    <property type="match status" value="1"/>
</dbReference>
<feature type="binding site" evidence="3">
    <location>
        <position position="29"/>
    </location>
    <ligand>
        <name>Zn(2+)</name>
        <dbReference type="ChEBI" id="CHEBI:29105"/>
    </ligand>
</feature>
<name>A0ABP2U174_9GAMM</name>
<feature type="region of interest" description="Disordered" evidence="4">
    <location>
        <begin position="40"/>
        <end position="63"/>
    </location>
</feature>
<feature type="binding site" evidence="3">
    <location>
        <position position="10"/>
    </location>
    <ligand>
        <name>Zn(2+)</name>
        <dbReference type="ChEBI" id="CHEBI:29105"/>
    </ligand>
</feature>
<dbReference type="HAMAP" id="MF_00649">
    <property type="entry name" value="DNA_gyrase_inhibitor_YacG"/>
    <property type="match status" value="1"/>
</dbReference>
<dbReference type="EMBL" id="APOJ01000015">
    <property type="protein sequence ID" value="ENU28269.1"/>
    <property type="molecule type" value="Genomic_DNA"/>
</dbReference>
<evidence type="ECO:0000256" key="2">
    <source>
        <dbReference type="ARBA" id="ARBA00022833"/>
    </source>
</evidence>
<comment type="cofactor">
    <cofactor evidence="3">
        <name>Zn(2+)</name>
        <dbReference type="ChEBI" id="CHEBI:29105"/>
    </cofactor>
    <text evidence="3">Binds 1 zinc ion.</text>
</comment>
<dbReference type="PANTHER" id="PTHR36150">
    <property type="entry name" value="DNA GYRASE INHIBITOR YACG"/>
    <property type="match status" value="1"/>
</dbReference>
<comment type="similarity">
    <text evidence="3">Belongs to the DNA gyrase inhibitor YacG family.</text>
</comment>
<proteinExistence type="inferred from homology"/>
<feature type="binding site" evidence="3">
    <location>
        <position position="7"/>
    </location>
    <ligand>
        <name>Zn(2+)</name>
        <dbReference type="ChEBI" id="CHEBI:29105"/>
    </ligand>
</feature>
<dbReference type="InterPro" id="IPR005584">
    <property type="entry name" value="DNA_gyrase_inhibitor_YacG"/>
</dbReference>
<dbReference type="RefSeq" id="WP_004659178.1">
    <property type="nucleotide sequence ID" value="NZ_BMDV01000005.1"/>
</dbReference>
<gene>
    <name evidence="3" type="primary">yacG</name>
    <name evidence="5" type="ORF">F992_00379</name>
</gene>
<keyword evidence="6" id="KW-1185">Reference proteome</keyword>
<comment type="function">
    <text evidence="3">Inhibits all the catalytic activities of DNA gyrase by preventing its interaction with DNA. Acts by binding directly to the C-terminal domain of GyrB, which probably disrupts DNA binding by the gyrase.</text>
</comment>
<evidence type="ECO:0000256" key="4">
    <source>
        <dbReference type="SAM" id="MobiDB-lite"/>
    </source>
</evidence>
<evidence type="ECO:0000313" key="6">
    <source>
        <dbReference type="Proteomes" id="UP000013190"/>
    </source>
</evidence>
<keyword evidence="1 3" id="KW-0479">Metal-binding</keyword>
<organism evidence="5 6">
    <name type="scientific">Acinetobacter modestus</name>
    <dbReference type="NCBI Taxonomy" id="1776740"/>
    <lineage>
        <taxon>Bacteria</taxon>
        <taxon>Pseudomonadati</taxon>
        <taxon>Pseudomonadota</taxon>
        <taxon>Gammaproteobacteria</taxon>
        <taxon>Moraxellales</taxon>
        <taxon>Moraxellaceae</taxon>
        <taxon>Acinetobacter</taxon>
    </lineage>
</organism>